<reference evidence="2" key="1">
    <citation type="submission" date="2013-01" db="EMBL/GenBank/DDBJ databases">
        <title>Draft Genome Sequence of a Mulberry Tree, Morus notabilis C.K. Schneid.</title>
        <authorList>
            <person name="He N."/>
            <person name="Zhao S."/>
        </authorList>
    </citation>
    <scope>NUCLEOTIDE SEQUENCE</scope>
</reference>
<accession>W9SF14</accession>
<evidence type="ECO:0000313" key="1">
    <source>
        <dbReference type="EMBL" id="EXC25423.1"/>
    </source>
</evidence>
<gene>
    <name evidence="1" type="ORF">L484_016806</name>
</gene>
<evidence type="ECO:0000313" key="2">
    <source>
        <dbReference type="Proteomes" id="UP000030645"/>
    </source>
</evidence>
<organism evidence="1 2">
    <name type="scientific">Morus notabilis</name>
    <dbReference type="NCBI Taxonomy" id="981085"/>
    <lineage>
        <taxon>Eukaryota</taxon>
        <taxon>Viridiplantae</taxon>
        <taxon>Streptophyta</taxon>
        <taxon>Embryophyta</taxon>
        <taxon>Tracheophyta</taxon>
        <taxon>Spermatophyta</taxon>
        <taxon>Magnoliopsida</taxon>
        <taxon>eudicotyledons</taxon>
        <taxon>Gunneridae</taxon>
        <taxon>Pentapetalae</taxon>
        <taxon>rosids</taxon>
        <taxon>fabids</taxon>
        <taxon>Rosales</taxon>
        <taxon>Moraceae</taxon>
        <taxon>Moreae</taxon>
        <taxon>Morus</taxon>
    </lineage>
</organism>
<sequence length="61" mass="7010">MASIDPRVYGKVIRRTRLLYSAFGQLVQTAHLRTKFIDYVKISSLLKIGASRNPNYLNILE</sequence>
<keyword evidence="2" id="KW-1185">Reference proteome</keyword>
<protein>
    <submittedName>
        <fullName evidence="1">Uncharacterized protein</fullName>
    </submittedName>
</protein>
<name>W9SF14_9ROSA</name>
<dbReference type="AlphaFoldDB" id="W9SF14"/>
<proteinExistence type="predicted"/>
<dbReference type="EMBL" id="KE346069">
    <property type="protein sequence ID" value="EXC25423.1"/>
    <property type="molecule type" value="Genomic_DNA"/>
</dbReference>
<dbReference type="Proteomes" id="UP000030645">
    <property type="component" value="Unassembled WGS sequence"/>
</dbReference>